<sequence length="94" mass="9777">MTLNSLDDKKTFWVLAAVILGFTLKGLLWLGVGGAVVAGWRRWRRGPSGPVLVEGSGASERQPLLDGESGERGGAEGAGEGERNAAQSDAANQV</sequence>
<dbReference type="GeneID" id="85497899"/>
<name>A0AA48L8S0_9TREE</name>
<dbReference type="AlphaFoldDB" id="A0AA48L8S0"/>
<dbReference type="EMBL" id="AP028217">
    <property type="protein sequence ID" value="BEI94029.1"/>
    <property type="molecule type" value="Genomic_DNA"/>
</dbReference>
<evidence type="ECO:0000256" key="1">
    <source>
        <dbReference type="SAM" id="MobiDB-lite"/>
    </source>
</evidence>
<gene>
    <name evidence="3" type="ORF">CcaverHIS019_0604880</name>
</gene>
<accession>A0AA48L8S0</accession>
<organism evidence="3 4">
    <name type="scientific">Cutaneotrichosporon cavernicola</name>
    <dbReference type="NCBI Taxonomy" id="279322"/>
    <lineage>
        <taxon>Eukaryota</taxon>
        <taxon>Fungi</taxon>
        <taxon>Dikarya</taxon>
        <taxon>Basidiomycota</taxon>
        <taxon>Agaricomycotina</taxon>
        <taxon>Tremellomycetes</taxon>
        <taxon>Trichosporonales</taxon>
        <taxon>Trichosporonaceae</taxon>
        <taxon>Cutaneotrichosporon</taxon>
    </lineage>
</organism>
<dbReference type="Proteomes" id="UP001233271">
    <property type="component" value="Chromosome 6"/>
</dbReference>
<evidence type="ECO:0000313" key="3">
    <source>
        <dbReference type="EMBL" id="BEI94029.1"/>
    </source>
</evidence>
<keyword evidence="2" id="KW-0812">Transmembrane</keyword>
<dbReference type="RefSeq" id="XP_060459294.1">
    <property type="nucleotide sequence ID" value="XM_060602951.1"/>
</dbReference>
<feature type="region of interest" description="Disordered" evidence="1">
    <location>
        <begin position="46"/>
        <end position="94"/>
    </location>
</feature>
<feature type="compositionally biased region" description="Polar residues" evidence="1">
    <location>
        <begin position="85"/>
        <end position="94"/>
    </location>
</feature>
<proteinExistence type="predicted"/>
<protein>
    <submittedName>
        <fullName evidence="3">Uncharacterized protein</fullName>
    </submittedName>
</protein>
<feature type="transmembrane region" description="Helical" evidence="2">
    <location>
        <begin position="12"/>
        <end position="38"/>
    </location>
</feature>
<evidence type="ECO:0000256" key="2">
    <source>
        <dbReference type="SAM" id="Phobius"/>
    </source>
</evidence>
<reference evidence="3" key="1">
    <citation type="journal article" date="2023" name="BMC Genomics">
        <title>Chromosome-level genome assemblies of Cutaneotrichosporon spp. (Trichosporonales, Basidiomycota) reveal imbalanced evolution between nucleotide sequences and chromosome synteny.</title>
        <authorList>
            <person name="Kobayashi Y."/>
            <person name="Kayamori A."/>
            <person name="Aoki K."/>
            <person name="Shiwa Y."/>
            <person name="Matsutani M."/>
            <person name="Fujita N."/>
            <person name="Sugita T."/>
            <person name="Iwasaki W."/>
            <person name="Tanaka N."/>
            <person name="Takashima M."/>
        </authorList>
    </citation>
    <scope>NUCLEOTIDE SEQUENCE</scope>
    <source>
        <strain evidence="3">HIS019</strain>
    </source>
</reference>
<evidence type="ECO:0000313" key="4">
    <source>
        <dbReference type="Proteomes" id="UP001233271"/>
    </source>
</evidence>
<dbReference type="KEGG" id="ccac:CcaHIS019_0604880"/>
<keyword evidence="4" id="KW-1185">Reference proteome</keyword>
<keyword evidence="2" id="KW-1133">Transmembrane helix</keyword>
<keyword evidence="2" id="KW-0472">Membrane</keyword>